<dbReference type="Proteomes" id="UP001595387">
    <property type="component" value="Unassembled WGS sequence"/>
</dbReference>
<keyword evidence="2" id="KW-1185">Reference proteome</keyword>
<dbReference type="Pfam" id="PF08905">
    <property type="entry name" value="DUF1850"/>
    <property type="match status" value="1"/>
</dbReference>
<sequence length="154" mass="18214">MNSKWMKWGAWLIVPFFFLFFKLPVIGLEADNTVYYLKEPAFQLKWIHSVEKEEWFETYERHGSKLMLTDTLFKTFGAGTPSDGEVIRNQDGFVHMKVERKMDEVNLAVSKDAETRLETKEAVIPLYELVDHHENLRISVHYLHVWEYLGGKFL</sequence>
<organism evidence="1 2">
    <name type="scientific">Virgibacillus sediminis</name>
    <dbReference type="NCBI Taxonomy" id="202260"/>
    <lineage>
        <taxon>Bacteria</taxon>
        <taxon>Bacillati</taxon>
        <taxon>Bacillota</taxon>
        <taxon>Bacilli</taxon>
        <taxon>Bacillales</taxon>
        <taxon>Bacillaceae</taxon>
        <taxon>Virgibacillus</taxon>
    </lineage>
</organism>
<reference evidence="2" key="1">
    <citation type="journal article" date="2019" name="Int. J. Syst. Evol. Microbiol.">
        <title>The Global Catalogue of Microorganisms (GCM) 10K type strain sequencing project: providing services to taxonomists for standard genome sequencing and annotation.</title>
        <authorList>
            <consortium name="The Broad Institute Genomics Platform"/>
            <consortium name="The Broad Institute Genome Sequencing Center for Infectious Disease"/>
            <person name="Wu L."/>
            <person name="Ma J."/>
        </authorList>
    </citation>
    <scope>NUCLEOTIDE SEQUENCE [LARGE SCALE GENOMIC DNA]</scope>
    <source>
        <strain evidence="2">KCTC 13193</strain>
    </source>
</reference>
<proteinExistence type="predicted"/>
<dbReference type="InterPro" id="IPR015001">
    <property type="entry name" value="DUF1850"/>
</dbReference>
<gene>
    <name evidence="1" type="ORF">ACFODW_12090</name>
</gene>
<evidence type="ECO:0000313" key="1">
    <source>
        <dbReference type="EMBL" id="MFC2949077.1"/>
    </source>
</evidence>
<dbReference type="EMBL" id="JBHRRZ010000017">
    <property type="protein sequence ID" value="MFC2949077.1"/>
    <property type="molecule type" value="Genomic_DNA"/>
</dbReference>
<name>A0ABV7A7P7_9BACI</name>
<evidence type="ECO:0000313" key="2">
    <source>
        <dbReference type="Proteomes" id="UP001595387"/>
    </source>
</evidence>
<accession>A0ABV7A7P7</accession>
<comment type="caution">
    <text evidence="1">The sequence shown here is derived from an EMBL/GenBank/DDBJ whole genome shotgun (WGS) entry which is preliminary data.</text>
</comment>
<protein>
    <submittedName>
        <fullName evidence="1">DUF1850 domain-containing protein</fullName>
    </submittedName>
</protein>
<dbReference type="RefSeq" id="WP_390306775.1">
    <property type="nucleotide sequence ID" value="NZ_JBHRRZ010000017.1"/>
</dbReference>